<proteinExistence type="predicted"/>
<evidence type="ECO:0000313" key="4">
    <source>
        <dbReference type="Proteomes" id="UP001430172"/>
    </source>
</evidence>
<organism evidence="3 4">
    <name type="scientific">Phycicoccus sonneratiae</name>
    <dbReference type="NCBI Taxonomy" id="2807628"/>
    <lineage>
        <taxon>Bacteria</taxon>
        <taxon>Bacillati</taxon>
        <taxon>Actinomycetota</taxon>
        <taxon>Actinomycetes</taxon>
        <taxon>Micrococcales</taxon>
        <taxon>Intrasporangiaceae</taxon>
        <taxon>Phycicoccus</taxon>
    </lineage>
</organism>
<evidence type="ECO:0000313" key="3">
    <source>
        <dbReference type="EMBL" id="MBM6399287.1"/>
    </source>
</evidence>
<feature type="compositionally biased region" description="Basic and acidic residues" evidence="1">
    <location>
        <begin position="11"/>
        <end position="23"/>
    </location>
</feature>
<evidence type="ECO:0000256" key="2">
    <source>
        <dbReference type="SAM" id="Phobius"/>
    </source>
</evidence>
<dbReference type="EMBL" id="JAFDVD010000003">
    <property type="protein sequence ID" value="MBM6399287.1"/>
    <property type="molecule type" value="Genomic_DNA"/>
</dbReference>
<name>A0ABS2CHD1_9MICO</name>
<dbReference type="RefSeq" id="WP_204129749.1">
    <property type="nucleotide sequence ID" value="NZ_JAFDVD010000003.1"/>
</dbReference>
<feature type="region of interest" description="Disordered" evidence="1">
    <location>
        <begin position="65"/>
        <end position="84"/>
    </location>
</feature>
<keyword evidence="4" id="KW-1185">Reference proteome</keyword>
<protein>
    <submittedName>
        <fullName evidence="3">Uncharacterized protein</fullName>
    </submittedName>
</protein>
<gene>
    <name evidence="3" type="ORF">JQN70_02690</name>
</gene>
<keyword evidence="2" id="KW-1133">Transmembrane helix</keyword>
<evidence type="ECO:0000256" key="1">
    <source>
        <dbReference type="SAM" id="MobiDB-lite"/>
    </source>
</evidence>
<reference evidence="3" key="1">
    <citation type="submission" date="2021-02" db="EMBL/GenBank/DDBJ databases">
        <title>Phycicoccus sp. MQZ13P-5T, whole genome shotgun sequence.</title>
        <authorList>
            <person name="Tuo L."/>
        </authorList>
    </citation>
    <scope>NUCLEOTIDE SEQUENCE</scope>
    <source>
        <strain evidence="3">MQZ13P-5</strain>
    </source>
</reference>
<sequence length="208" mass="21370">MQGEQTQVMTRAERRRAVEEQARSSRSRRRRAAAPTPVVAPPPSPTTATAVAVLERPPVVLGTAAADGRASRTGRRVADRARRGRRRRTAAAVAVVAVLGVAGCGAVAWAGMLPGDVEQLVLRVAGSPEEVAPAAADPAPTVAVTPSASLTETADERLLSTVDLCGALSRGELDPTSASYRTLVVAAGSADLDAWCADLTGDAARADS</sequence>
<keyword evidence="2" id="KW-0472">Membrane</keyword>
<accession>A0ABS2CHD1</accession>
<feature type="transmembrane region" description="Helical" evidence="2">
    <location>
        <begin position="90"/>
        <end position="112"/>
    </location>
</feature>
<feature type="region of interest" description="Disordered" evidence="1">
    <location>
        <begin position="1"/>
        <end position="47"/>
    </location>
</feature>
<keyword evidence="2" id="KW-0812">Transmembrane</keyword>
<dbReference type="Proteomes" id="UP001430172">
    <property type="component" value="Unassembled WGS sequence"/>
</dbReference>
<comment type="caution">
    <text evidence="3">The sequence shown here is derived from an EMBL/GenBank/DDBJ whole genome shotgun (WGS) entry which is preliminary data.</text>
</comment>